<evidence type="ECO:0000256" key="9">
    <source>
        <dbReference type="ARBA" id="ARBA00023033"/>
    </source>
</evidence>
<keyword evidence="4" id="KW-0812">Transmembrane</keyword>
<organism evidence="11">
    <name type="scientific">Medicago truncatula</name>
    <name type="common">Barrel medic</name>
    <name type="synonym">Medicago tribuloides</name>
    <dbReference type="NCBI Taxonomy" id="3880"/>
    <lineage>
        <taxon>Eukaryota</taxon>
        <taxon>Viridiplantae</taxon>
        <taxon>Streptophyta</taxon>
        <taxon>Embryophyta</taxon>
        <taxon>Tracheophyta</taxon>
        <taxon>Spermatophyta</taxon>
        <taxon>Magnoliopsida</taxon>
        <taxon>eudicotyledons</taxon>
        <taxon>Gunneridae</taxon>
        <taxon>Pentapetalae</taxon>
        <taxon>rosids</taxon>
        <taxon>fabids</taxon>
        <taxon>Fabales</taxon>
        <taxon>Fabaceae</taxon>
        <taxon>Papilionoideae</taxon>
        <taxon>50 kb inversion clade</taxon>
        <taxon>NPAAA clade</taxon>
        <taxon>Hologalegina</taxon>
        <taxon>IRL clade</taxon>
        <taxon>Trifolieae</taxon>
        <taxon>Medicago</taxon>
    </lineage>
</organism>
<keyword evidence="9" id="KW-0503">Monooxygenase</keyword>
<dbReference type="InterPro" id="IPR036396">
    <property type="entry name" value="Cyt_P450_sf"/>
</dbReference>
<name>A0A396JAV6_MEDTR</name>
<dbReference type="Proteomes" id="UP000265566">
    <property type="component" value="Chromosome 2"/>
</dbReference>
<dbReference type="Pfam" id="PF00067">
    <property type="entry name" value="p450"/>
    <property type="match status" value="1"/>
</dbReference>
<evidence type="ECO:0000313" key="11">
    <source>
        <dbReference type="EMBL" id="RHN74174.1"/>
    </source>
</evidence>
<comment type="subcellular location">
    <subcellularLocation>
        <location evidence="1">Membrane</location>
        <topology evidence="1">Single-pass membrane protein</topology>
    </subcellularLocation>
</comment>
<protein>
    <submittedName>
        <fullName evidence="11">Putative 11-oxo-beta-amyrin 30-oxidase</fullName>
        <ecNumber evidence="11">1.14.14.115</ecNumber>
    </submittedName>
</protein>
<dbReference type="GO" id="GO:0005506">
    <property type="term" value="F:iron ion binding"/>
    <property type="evidence" value="ECO:0007669"/>
    <property type="project" value="InterPro"/>
</dbReference>
<dbReference type="Gramene" id="rna10181">
    <property type="protein sequence ID" value="RHN74174.1"/>
    <property type="gene ID" value="gene10181"/>
</dbReference>
<evidence type="ECO:0000256" key="4">
    <source>
        <dbReference type="ARBA" id="ARBA00022692"/>
    </source>
</evidence>
<comment type="similarity">
    <text evidence="2">Belongs to the cytochrome P450 family.</text>
</comment>
<evidence type="ECO:0000256" key="6">
    <source>
        <dbReference type="ARBA" id="ARBA00022989"/>
    </source>
</evidence>
<keyword evidence="6" id="KW-1133">Transmembrane helix</keyword>
<reference evidence="11" key="1">
    <citation type="journal article" date="2018" name="Nat. Plants">
        <title>Whole-genome landscape of Medicago truncatula symbiotic genes.</title>
        <authorList>
            <person name="Pecrix Y."/>
            <person name="Gamas P."/>
            <person name="Carrere S."/>
        </authorList>
    </citation>
    <scope>NUCLEOTIDE SEQUENCE</scope>
    <source>
        <tissue evidence="11">Leaves</tissue>
    </source>
</reference>
<gene>
    <name evidence="11" type="ORF">MtrunA17_Chr2g0307311</name>
</gene>
<dbReference type="GO" id="GO:0016020">
    <property type="term" value="C:membrane"/>
    <property type="evidence" value="ECO:0007669"/>
    <property type="project" value="UniProtKB-SubCell"/>
</dbReference>
<evidence type="ECO:0000256" key="3">
    <source>
        <dbReference type="ARBA" id="ARBA00022617"/>
    </source>
</evidence>
<evidence type="ECO:0000256" key="2">
    <source>
        <dbReference type="ARBA" id="ARBA00010617"/>
    </source>
</evidence>
<evidence type="ECO:0000256" key="5">
    <source>
        <dbReference type="ARBA" id="ARBA00022723"/>
    </source>
</evidence>
<evidence type="ECO:0000256" key="7">
    <source>
        <dbReference type="ARBA" id="ARBA00023002"/>
    </source>
</evidence>
<accession>A0A396JAV6</accession>
<dbReference type="AlphaFoldDB" id="A0A396JAV6"/>
<evidence type="ECO:0000256" key="8">
    <source>
        <dbReference type="ARBA" id="ARBA00023004"/>
    </source>
</evidence>
<sequence length="136" mass="16080">MEGIELDVQGLHGNPYRLLLGDAKDYFVMQKKVQSKPMIFSDDIAPRVAPYIHHAVQTHGKKSFIWFGTKPWVILNEPEQIREVFNKISEFPKVQYKFMKLITRGLVKLEGEKWSKHRRIINHGLFLFFIFFALLY</sequence>
<keyword evidence="8" id="KW-0408">Iron</keyword>
<keyword evidence="7 11" id="KW-0560">Oxidoreductase</keyword>
<comment type="caution">
    <text evidence="11">The sequence shown here is derived from an EMBL/GenBank/DDBJ whole genome shotgun (WGS) entry which is preliminary data.</text>
</comment>
<proteinExistence type="inferred from homology"/>
<dbReference type="SUPFAM" id="SSF48264">
    <property type="entry name" value="Cytochrome P450"/>
    <property type="match status" value="1"/>
</dbReference>
<dbReference type="PANTHER" id="PTHR24282:SF255">
    <property type="entry name" value="CYTOCHROME P450 72A11-RELATED"/>
    <property type="match status" value="1"/>
</dbReference>
<keyword evidence="3" id="KW-0349">Heme</keyword>
<dbReference type="Gene3D" id="1.10.630.10">
    <property type="entry name" value="Cytochrome P450"/>
    <property type="match status" value="1"/>
</dbReference>
<dbReference type="InterPro" id="IPR050665">
    <property type="entry name" value="Cytochrome_P450_Monooxygen"/>
</dbReference>
<evidence type="ECO:0000256" key="10">
    <source>
        <dbReference type="ARBA" id="ARBA00023136"/>
    </source>
</evidence>
<dbReference type="InterPro" id="IPR001128">
    <property type="entry name" value="Cyt_P450"/>
</dbReference>
<keyword evidence="5" id="KW-0479">Metal-binding</keyword>
<dbReference type="EC" id="1.14.14.115" evidence="11"/>
<dbReference type="GO" id="GO:0020037">
    <property type="term" value="F:heme binding"/>
    <property type="evidence" value="ECO:0007669"/>
    <property type="project" value="InterPro"/>
</dbReference>
<evidence type="ECO:0000256" key="1">
    <source>
        <dbReference type="ARBA" id="ARBA00004167"/>
    </source>
</evidence>
<dbReference type="GO" id="GO:0102375">
    <property type="term" value="F:11-oxo-beta-amyrin 30-oxidase activity"/>
    <property type="evidence" value="ECO:0007669"/>
    <property type="project" value="UniProtKB-EC"/>
</dbReference>
<keyword evidence="10" id="KW-0472">Membrane</keyword>
<dbReference type="EMBL" id="PSQE01000002">
    <property type="protein sequence ID" value="RHN74174.1"/>
    <property type="molecule type" value="Genomic_DNA"/>
</dbReference>
<dbReference type="PANTHER" id="PTHR24282">
    <property type="entry name" value="CYTOCHROME P450 FAMILY MEMBER"/>
    <property type="match status" value="1"/>
</dbReference>